<dbReference type="EMBL" id="JOKJ01000019">
    <property type="protein sequence ID" value="KEQ05604.1"/>
    <property type="molecule type" value="Genomic_DNA"/>
</dbReference>
<sequence length="169" mass="19620">MHNSRKEAVEHEILLHHRYDVAKNPEFYNRAKQTTTSYDTSGVPNPHSEETCRKLSEVNKGKKRTPEMVEAMRQRMLGTTQSEETCKKRGEAIRKNGSNKGTRNSQFRPWYISTETFTYIFNDVSKNEQSILDGHYKKYYADIQKKFNKAGTLTTRKYGKVVAMGFIPT</sequence>
<proteinExistence type="predicted"/>
<comment type="caution">
    <text evidence="2">The sequence shown here is derived from an EMBL/GenBank/DDBJ whole genome shotgun (WGS) entry which is preliminary data.</text>
</comment>
<feature type="compositionally biased region" description="Polar residues" evidence="1">
    <location>
        <begin position="96"/>
        <end position="105"/>
    </location>
</feature>
<name>A0A922NZN7_9HYPH</name>
<dbReference type="Proteomes" id="UP000052167">
    <property type="component" value="Unassembled WGS sequence"/>
</dbReference>
<protein>
    <submittedName>
        <fullName evidence="2">Uncharacterized protein</fullName>
    </submittedName>
</protein>
<organism evidence="2 3">
    <name type="scientific">Pseudorhizobium pelagicum</name>
    <dbReference type="NCBI Taxonomy" id="1509405"/>
    <lineage>
        <taxon>Bacteria</taxon>
        <taxon>Pseudomonadati</taxon>
        <taxon>Pseudomonadota</taxon>
        <taxon>Alphaproteobacteria</taxon>
        <taxon>Hyphomicrobiales</taxon>
        <taxon>Rhizobiaceae</taxon>
        <taxon>Rhizobium/Agrobacterium group</taxon>
        <taxon>Pseudorhizobium</taxon>
    </lineage>
</organism>
<gene>
    <name evidence="2" type="ORF">GV68_08730</name>
</gene>
<keyword evidence="3" id="KW-1185">Reference proteome</keyword>
<accession>A0A922NZN7</accession>
<reference evidence="2 3" key="1">
    <citation type="submission" date="2014-06" db="EMBL/GenBank/DDBJ databases">
        <title>Rhizobium pelagicum/R2-400B4.</title>
        <authorList>
            <person name="Kimes N.E."/>
            <person name="Lopez-Perez M."/>
        </authorList>
    </citation>
    <scope>NUCLEOTIDE SEQUENCE [LARGE SCALE GENOMIC DNA]</scope>
    <source>
        <strain evidence="2 3">R2-400B4</strain>
    </source>
</reference>
<evidence type="ECO:0000256" key="1">
    <source>
        <dbReference type="SAM" id="MobiDB-lite"/>
    </source>
</evidence>
<evidence type="ECO:0000313" key="2">
    <source>
        <dbReference type="EMBL" id="KEQ05604.1"/>
    </source>
</evidence>
<evidence type="ECO:0000313" key="3">
    <source>
        <dbReference type="Proteomes" id="UP000052167"/>
    </source>
</evidence>
<dbReference type="AlphaFoldDB" id="A0A922NZN7"/>
<feature type="region of interest" description="Disordered" evidence="1">
    <location>
        <begin position="78"/>
        <end position="105"/>
    </location>
</feature>
<feature type="compositionally biased region" description="Basic and acidic residues" evidence="1">
    <location>
        <begin position="84"/>
        <end position="94"/>
    </location>
</feature>